<name>A0A7W2EXC5_9BURK</name>
<proteinExistence type="predicted"/>
<evidence type="ECO:0000313" key="3">
    <source>
        <dbReference type="Proteomes" id="UP000534388"/>
    </source>
</evidence>
<dbReference type="PROSITE" id="PS51257">
    <property type="entry name" value="PROKAR_LIPOPROTEIN"/>
    <property type="match status" value="1"/>
</dbReference>
<organism evidence="2 3">
    <name type="scientific">Rugamonas brunnea</name>
    <dbReference type="NCBI Taxonomy" id="2758569"/>
    <lineage>
        <taxon>Bacteria</taxon>
        <taxon>Pseudomonadati</taxon>
        <taxon>Pseudomonadota</taxon>
        <taxon>Betaproteobacteria</taxon>
        <taxon>Burkholderiales</taxon>
        <taxon>Oxalobacteraceae</taxon>
        <taxon>Telluria group</taxon>
        <taxon>Rugamonas</taxon>
    </lineage>
</organism>
<accession>A0A7W2EXC5</accession>
<dbReference type="EMBL" id="JACEZT010000035">
    <property type="protein sequence ID" value="MBA5640354.1"/>
    <property type="molecule type" value="Genomic_DNA"/>
</dbReference>
<evidence type="ECO:0008006" key="4">
    <source>
        <dbReference type="Google" id="ProtNLM"/>
    </source>
</evidence>
<gene>
    <name evidence="2" type="ORF">H3H37_25170</name>
</gene>
<keyword evidence="1" id="KW-0732">Signal</keyword>
<dbReference type="Proteomes" id="UP000534388">
    <property type="component" value="Unassembled WGS sequence"/>
</dbReference>
<feature type="chain" id="PRO_5030656998" description="Transmembrane protein" evidence="1">
    <location>
        <begin position="21"/>
        <end position="181"/>
    </location>
</feature>
<feature type="signal peptide" evidence="1">
    <location>
        <begin position="1"/>
        <end position="20"/>
    </location>
</feature>
<dbReference type="AlphaFoldDB" id="A0A7W2EXC5"/>
<reference evidence="2 3" key="1">
    <citation type="submission" date="2020-07" db="EMBL/GenBank/DDBJ databases">
        <title>Novel species isolated from subtropical streams in China.</title>
        <authorList>
            <person name="Lu H."/>
        </authorList>
    </citation>
    <scope>NUCLEOTIDE SEQUENCE [LARGE SCALE GENOMIC DNA]</scope>
    <source>
        <strain evidence="2 3">LX20W</strain>
    </source>
</reference>
<evidence type="ECO:0000256" key="1">
    <source>
        <dbReference type="SAM" id="SignalP"/>
    </source>
</evidence>
<sequence length="181" mass="19007">MRKISIPLLLTTLLAAGVLAACSPKYDWRDFRSADAPYAVLFPGKPASQTRTINLDGQEVSMTMTAAEVDGVSFAVGSAKLADATKAQAALAAMKTALVNNIGAAIVSDKTTATSSGTGSLSGQQTMVEVEAKGAHNGEATLLIGHFIAKDNRIYQVIIMGAEKHVVRDTVDTFMSSFKLN</sequence>
<protein>
    <recommendedName>
        <fullName evidence="4">Transmembrane protein</fullName>
    </recommendedName>
</protein>
<evidence type="ECO:0000313" key="2">
    <source>
        <dbReference type="EMBL" id="MBA5640354.1"/>
    </source>
</evidence>
<dbReference type="RefSeq" id="WP_182167704.1">
    <property type="nucleotide sequence ID" value="NZ_JACEZT010000035.1"/>
</dbReference>
<keyword evidence="3" id="KW-1185">Reference proteome</keyword>
<comment type="caution">
    <text evidence="2">The sequence shown here is derived from an EMBL/GenBank/DDBJ whole genome shotgun (WGS) entry which is preliminary data.</text>
</comment>